<gene>
    <name evidence="1" type="ORF">Tci_571884</name>
</gene>
<evidence type="ECO:0000313" key="1">
    <source>
        <dbReference type="EMBL" id="GEZ99911.1"/>
    </source>
</evidence>
<accession>A0A699IZS9</accession>
<dbReference type="EMBL" id="BKCJ010353584">
    <property type="protein sequence ID" value="GEZ99911.1"/>
    <property type="molecule type" value="Genomic_DNA"/>
</dbReference>
<comment type="caution">
    <text evidence="1">The sequence shown here is derived from an EMBL/GenBank/DDBJ whole genome shotgun (WGS) entry which is preliminary data.</text>
</comment>
<protein>
    <submittedName>
        <fullName evidence="1">Uncharacterized protein</fullName>
    </submittedName>
</protein>
<dbReference type="AlphaFoldDB" id="A0A699IZS9"/>
<organism evidence="1">
    <name type="scientific">Tanacetum cinerariifolium</name>
    <name type="common">Dalmatian daisy</name>
    <name type="synonym">Chrysanthemum cinerariifolium</name>
    <dbReference type="NCBI Taxonomy" id="118510"/>
    <lineage>
        <taxon>Eukaryota</taxon>
        <taxon>Viridiplantae</taxon>
        <taxon>Streptophyta</taxon>
        <taxon>Embryophyta</taxon>
        <taxon>Tracheophyta</taxon>
        <taxon>Spermatophyta</taxon>
        <taxon>Magnoliopsida</taxon>
        <taxon>eudicotyledons</taxon>
        <taxon>Gunneridae</taxon>
        <taxon>Pentapetalae</taxon>
        <taxon>asterids</taxon>
        <taxon>campanulids</taxon>
        <taxon>Asterales</taxon>
        <taxon>Asteraceae</taxon>
        <taxon>Asteroideae</taxon>
        <taxon>Anthemideae</taxon>
        <taxon>Anthemidinae</taxon>
        <taxon>Tanacetum</taxon>
    </lineage>
</organism>
<proteinExistence type="predicted"/>
<reference evidence="1" key="1">
    <citation type="journal article" date="2019" name="Sci. Rep.">
        <title>Draft genome of Tanacetum cinerariifolium, the natural source of mosquito coil.</title>
        <authorList>
            <person name="Yamashiro T."/>
            <person name="Shiraishi A."/>
            <person name="Satake H."/>
            <person name="Nakayama K."/>
        </authorList>
    </citation>
    <scope>NUCLEOTIDE SEQUENCE</scope>
</reference>
<name>A0A699IZS9_TANCI</name>
<sequence>MHLNVGSDYMSHTDNRIRVRDQQIRTRTLENADYNLHKRGCLHSVSTTSTLEESVQPETIRARDILGYTASSSRIAPVNHAYLCMDVKNCVIRPEIINFPNSSAKYVYQSHVRGEYSDTIHCRILHNEVMTSTN</sequence>